<keyword evidence="1" id="KW-0433">Leucine-rich repeat</keyword>
<feature type="non-terminal residue" evidence="4">
    <location>
        <position position="708"/>
    </location>
</feature>
<proteinExistence type="predicted"/>
<protein>
    <submittedName>
        <fullName evidence="4">Uncharacterized protein</fullName>
    </submittedName>
</protein>
<evidence type="ECO:0000256" key="2">
    <source>
        <dbReference type="ARBA" id="ARBA00022729"/>
    </source>
</evidence>
<keyword evidence="3" id="KW-0677">Repeat</keyword>
<keyword evidence="2" id="KW-0732">Signal</keyword>
<name>A0A9Q0N046_9DIPT</name>
<evidence type="ECO:0000256" key="3">
    <source>
        <dbReference type="ARBA" id="ARBA00022737"/>
    </source>
</evidence>
<dbReference type="Gene3D" id="3.80.10.10">
    <property type="entry name" value="Ribonuclease Inhibitor"/>
    <property type="match status" value="2"/>
</dbReference>
<feature type="non-terminal residue" evidence="4">
    <location>
        <position position="1"/>
    </location>
</feature>
<sequence>RQQIDPNVSVWLQEHFRSLEIFNSSIEEINEKFFEFHGFQFETILIENAPELKSIHPKALFQLKDTLTDFRAIETNLPSYNDYGNGAYKNDNPFDDFKNLREVYIGEQSRCPIDETLLFPCTCEFGELSRGIPSGLDSWSFGTSNTFGTTTQLTCQSTDMTGNDLKKVFESISRSEHSPKHFDVLTIRKTPSLTHIPSDVFSNVTITTIWMDEVENLKSIHPQAFYNDASDATARSIQVLDVTIANFTTATPDEVQSLFRAFSSLINIRVLRLTKCGIPYIPPNAFTPEDPQKQLNNLRYLSMAYDRRHHNTGIKSVGSYAFSGAPKLIELGLRRNFIEEFHSFAFGFNKTSNKRLTIYIGGNPFNDSYGLMPDAFSGARRPVKIIFDIDSFAASDRANDPSLDFMPENVFRPFVEENSENVFEVDYFNVDVWCDCRSKWMFDDNGRIKNSVQNALKIKRVEDNVVSNDAQSIQCKANSSFECLPICLSFPLAGLIHCGGDEEFDVKSTFLRVGESIQIEEFKKLQFSSKRIQKLPMNAFGNFQFEEIIFEDCINLSSIHPTAFGASTSTVKRFTADNTSLTYYPNFASFPKLQIIRLDDHHTFDLNSTNFEYTETTSNPEEIVVFLNNGTVDANTFTKLKNDTAMTLIIECSCDLKWMNEGWAEEETRIGIWFQEYFGKKFYCVPKDANLQIENNFFGIDVSQFNYG</sequence>
<dbReference type="GO" id="GO:0005886">
    <property type="term" value="C:plasma membrane"/>
    <property type="evidence" value="ECO:0007669"/>
    <property type="project" value="TreeGrafter"/>
</dbReference>
<dbReference type="Proteomes" id="UP001151699">
    <property type="component" value="Chromosome B"/>
</dbReference>
<evidence type="ECO:0000256" key="1">
    <source>
        <dbReference type="ARBA" id="ARBA00022614"/>
    </source>
</evidence>
<dbReference type="PANTHER" id="PTHR24369:SF210">
    <property type="entry name" value="CHAOPTIN-RELATED"/>
    <property type="match status" value="1"/>
</dbReference>
<dbReference type="InterPro" id="IPR050541">
    <property type="entry name" value="LRR_TM_domain-containing"/>
</dbReference>
<keyword evidence="5" id="KW-1185">Reference proteome</keyword>
<dbReference type="EMBL" id="WJQU01000002">
    <property type="protein sequence ID" value="KAJ6640756.1"/>
    <property type="molecule type" value="Genomic_DNA"/>
</dbReference>
<dbReference type="AlphaFoldDB" id="A0A9Q0N046"/>
<evidence type="ECO:0000313" key="5">
    <source>
        <dbReference type="Proteomes" id="UP001151699"/>
    </source>
</evidence>
<dbReference type="SUPFAM" id="SSF52058">
    <property type="entry name" value="L domain-like"/>
    <property type="match status" value="1"/>
</dbReference>
<dbReference type="InterPro" id="IPR032675">
    <property type="entry name" value="LRR_dom_sf"/>
</dbReference>
<dbReference type="PANTHER" id="PTHR24369">
    <property type="entry name" value="ANTIGEN BSP, PUTATIVE-RELATED"/>
    <property type="match status" value="1"/>
</dbReference>
<dbReference type="OrthoDB" id="5954366at2759"/>
<organism evidence="4 5">
    <name type="scientific">Pseudolycoriella hygida</name>
    <dbReference type="NCBI Taxonomy" id="35572"/>
    <lineage>
        <taxon>Eukaryota</taxon>
        <taxon>Metazoa</taxon>
        <taxon>Ecdysozoa</taxon>
        <taxon>Arthropoda</taxon>
        <taxon>Hexapoda</taxon>
        <taxon>Insecta</taxon>
        <taxon>Pterygota</taxon>
        <taxon>Neoptera</taxon>
        <taxon>Endopterygota</taxon>
        <taxon>Diptera</taxon>
        <taxon>Nematocera</taxon>
        <taxon>Sciaroidea</taxon>
        <taxon>Sciaridae</taxon>
        <taxon>Pseudolycoriella</taxon>
    </lineage>
</organism>
<comment type="caution">
    <text evidence="4">The sequence shown here is derived from an EMBL/GenBank/DDBJ whole genome shotgun (WGS) entry which is preliminary data.</text>
</comment>
<accession>A0A9Q0N046</accession>
<evidence type="ECO:0000313" key="4">
    <source>
        <dbReference type="EMBL" id="KAJ6640756.1"/>
    </source>
</evidence>
<reference evidence="4" key="1">
    <citation type="submission" date="2022-07" db="EMBL/GenBank/DDBJ databases">
        <authorList>
            <person name="Trinca V."/>
            <person name="Uliana J.V.C."/>
            <person name="Torres T.T."/>
            <person name="Ward R.J."/>
            <person name="Monesi N."/>
        </authorList>
    </citation>
    <scope>NUCLEOTIDE SEQUENCE</scope>
    <source>
        <strain evidence="4">HSMRA1968</strain>
        <tissue evidence="4">Whole embryos</tissue>
    </source>
</reference>
<gene>
    <name evidence="4" type="ORF">Bhyg_05688</name>
</gene>